<dbReference type="AlphaFoldDB" id="T1JN73"/>
<evidence type="ECO:0000313" key="1">
    <source>
        <dbReference type="EnsemblMetazoa" id="SMAR015302-PA"/>
    </source>
</evidence>
<protein>
    <submittedName>
        <fullName evidence="1">Uncharacterized protein</fullName>
    </submittedName>
</protein>
<dbReference type="EnsemblMetazoa" id="SMAR015302-RA">
    <property type="protein sequence ID" value="SMAR015302-PA"/>
    <property type="gene ID" value="SMAR015302"/>
</dbReference>
<keyword evidence="2" id="KW-1185">Reference proteome</keyword>
<evidence type="ECO:0000313" key="2">
    <source>
        <dbReference type="Proteomes" id="UP000014500"/>
    </source>
</evidence>
<sequence length="112" mass="12404">MYESSFSVHQIKLMIQSRPSFSNGRSIRQHADSTLHLGQIASWDDGRRLIINADLEAGGTPIDKLDGPLGLNGRDGRIDVFRHDVSTVQQATSHVFAMSWVAFNHLVCGLET</sequence>
<reference evidence="2" key="1">
    <citation type="submission" date="2011-05" db="EMBL/GenBank/DDBJ databases">
        <authorList>
            <person name="Richards S.R."/>
            <person name="Qu J."/>
            <person name="Jiang H."/>
            <person name="Jhangiani S.N."/>
            <person name="Agravi P."/>
            <person name="Goodspeed R."/>
            <person name="Gross S."/>
            <person name="Mandapat C."/>
            <person name="Jackson L."/>
            <person name="Mathew T."/>
            <person name="Pu L."/>
            <person name="Thornton R."/>
            <person name="Saada N."/>
            <person name="Wilczek-Boney K.B."/>
            <person name="Lee S."/>
            <person name="Kovar C."/>
            <person name="Wu Y."/>
            <person name="Scherer S.E."/>
            <person name="Worley K.C."/>
            <person name="Muzny D.M."/>
            <person name="Gibbs R."/>
        </authorList>
    </citation>
    <scope>NUCLEOTIDE SEQUENCE</scope>
    <source>
        <strain evidence="2">Brora</strain>
    </source>
</reference>
<accession>T1JN73</accession>
<dbReference type="STRING" id="126957.T1JN73"/>
<organism evidence="1 2">
    <name type="scientific">Strigamia maritima</name>
    <name type="common">European centipede</name>
    <name type="synonym">Geophilus maritimus</name>
    <dbReference type="NCBI Taxonomy" id="126957"/>
    <lineage>
        <taxon>Eukaryota</taxon>
        <taxon>Metazoa</taxon>
        <taxon>Ecdysozoa</taxon>
        <taxon>Arthropoda</taxon>
        <taxon>Myriapoda</taxon>
        <taxon>Chilopoda</taxon>
        <taxon>Pleurostigmophora</taxon>
        <taxon>Geophilomorpha</taxon>
        <taxon>Linotaeniidae</taxon>
        <taxon>Strigamia</taxon>
    </lineage>
</organism>
<dbReference type="EMBL" id="JH431989">
    <property type="status" value="NOT_ANNOTATED_CDS"/>
    <property type="molecule type" value="Genomic_DNA"/>
</dbReference>
<reference evidence="1" key="2">
    <citation type="submission" date="2015-02" db="UniProtKB">
        <authorList>
            <consortium name="EnsemblMetazoa"/>
        </authorList>
    </citation>
    <scope>IDENTIFICATION</scope>
</reference>
<dbReference type="eggNOG" id="ENOG502SX60">
    <property type="taxonomic scope" value="Eukaryota"/>
</dbReference>
<dbReference type="HOGENOM" id="CLU_172080_0_0_1"/>
<name>T1JN73_STRMM</name>
<proteinExistence type="predicted"/>
<dbReference type="Proteomes" id="UP000014500">
    <property type="component" value="Unassembled WGS sequence"/>
</dbReference>